<keyword evidence="2" id="KW-1185">Reference proteome</keyword>
<organism evidence="1 2">
    <name type="scientific">Romeriopsis navalis LEGE 11480</name>
    <dbReference type="NCBI Taxonomy" id="2777977"/>
    <lineage>
        <taxon>Bacteria</taxon>
        <taxon>Bacillati</taxon>
        <taxon>Cyanobacteriota</taxon>
        <taxon>Cyanophyceae</taxon>
        <taxon>Leptolyngbyales</taxon>
        <taxon>Leptolyngbyaceae</taxon>
        <taxon>Romeriopsis</taxon>
        <taxon>Romeriopsis navalis</taxon>
    </lineage>
</organism>
<reference evidence="1" key="1">
    <citation type="submission" date="2020-10" db="EMBL/GenBank/DDBJ databases">
        <authorList>
            <person name="Castelo-Branco R."/>
            <person name="Eusebio N."/>
            <person name="Adriana R."/>
            <person name="Vieira A."/>
            <person name="Brugerolle De Fraissinette N."/>
            <person name="Rezende De Castro R."/>
            <person name="Schneider M.P."/>
            <person name="Vasconcelos V."/>
            <person name="Leao P.N."/>
        </authorList>
    </citation>
    <scope>NUCLEOTIDE SEQUENCE</scope>
    <source>
        <strain evidence="1">LEGE 11480</strain>
    </source>
</reference>
<gene>
    <name evidence="1" type="ORF">IQ266_04805</name>
</gene>
<protein>
    <submittedName>
        <fullName evidence="1">Uncharacterized protein</fullName>
    </submittedName>
</protein>
<evidence type="ECO:0000313" key="1">
    <source>
        <dbReference type="EMBL" id="MBE9029080.1"/>
    </source>
</evidence>
<dbReference type="AlphaFoldDB" id="A0A928VM75"/>
<name>A0A928VM75_9CYAN</name>
<comment type="caution">
    <text evidence="1">The sequence shown here is derived from an EMBL/GenBank/DDBJ whole genome shotgun (WGS) entry which is preliminary data.</text>
</comment>
<accession>A0A928VM75</accession>
<dbReference type="Proteomes" id="UP000625316">
    <property type="component" value="Unassembled WGS sequence"/>
</dbReference>
<proteinExistence type="predicted"/>
<dbReference type="EMBL" id="JADEXQ010000011">
    <property type="protein sequence ID" value="MBE9029080.1"/>
    <property type="molecule type" value="Genomic_DNA"/>
</dbReference>
<evidence type="ECO:0000313" key="2">
    <source>
        <dbReference type="Proteomes" id="UP000625316"/>
    </source>
</evidence>
<sequence>MLEYMIIETLTPQQQAQARIYQQKWQMMAYETTSITATTAQQTLIDLAQILKIPTPQQTCVLDSPFALFRQTPADLAQHQQIMTAIGSLVDRLSSQVKRQMAVGPWVQLWQSLAIQTLDPIEDALWLQIQDDAEKQEQLIASVKLEGKRHFIARLDFCINELGCACDRATWSAVECWAKDCGFLRWVGDRYEVSDRPQILVFGDHGQLHGIEEPAIVYRDGSKVYSNGQWS</sequence>
<dbReference type="RefSeq" id="WP_264323901.1">
    <property type="nucleotide sequence ID" value="NZ_JADEXQ010000011.1"/>
</dbReference>